<name>A0ABY6GFU8_9BURK</name>
<keyword evidence="2" id="KW-1185">Reference proteome</keyword>
<reference evidence="1" key="1">
    <citation type="submission" date="2022-09" db="EMBL/GenBank/DDBJ databases">
        <title>The complete genome of Acidovorax sp. 5MLIR.</title>
        <authorList>
            <person name="Liu L."/>
            <person name="Yue J."/>
            <person name="Yang F."/>
            <person name="Yuan J."/>
            <person name="Li L."/>
        </authorList>
    </citation>
    <scope>NUCLEOTIDE SEQUENCE</scope>
    <source>
        <strain evidence="1">5MLIR</strain>
        <plasmid evidence="1">unnamed1</plasmid>
    </source>
</reference>
<dbReference type="InterPro" id="IPR052922">
    <property type="entry name" value="Cytidylate_Kinase-2"/>
</dbReference>
<evidence type="ECO:0008006" key="3">
    <source>
        <dbReference type="Google" id="ProtNLM"/>
    </source>
</evidence>
<keyword evidence="1" id="KW-0614">Plasmid</keyword>
<dbReference type="Proteomes" id="UP001162800">
    <property type="component" value="Plasmid unnamed1"/>
</dbReference>
<proteinExistence type="predicted"/>
<organism evidence="1 2">
    <name type="scientific">Comamonas endophytica</name>
    <dbReference type="NCBI Taxonomy" id="2949090"/>
    <lineage>
        <taxon>Bacteria</taxon>
        <taxon>Pseudomonadati</taxon>
        <taxon>Pseudomonadota</taxon>
        <taxon>Betaproteobacteria</taxon>
        <taxon>Burkholderiales</taxon>
        <taxon>Comamonadaceae</taxon>
        <taxon>Comamonas</taxon>
    </lineage>
</organism>
<dbReference type="PANTHER" id="PTHR37816">
    <property type="entry name" value="YALI0E33011P"/>
    <property type="match status" value="1"/>
</dbReference>
<dbReference type="PANTHER" id="PTHR37816:SF2">
    <property type="entry name" value="DNA TOPOLOGY MODULATION PROTEIN FLAR-RELATED PROTEIN"/>
    <property type="match status" value="1"/>
</dbReference>
<dbReference type="EMBL" id="CP106882">
    <property type="protein sequence ID" value="UYG53723.1"/>
    <property type="molecule type" value="Genomic_DNA"/>
</dbReference>
<protein>
    <recommendedName>
        <fullName evidence="3">Adenylate kinase family enzyme</fullName>
    </recommendedName>
</protein>
<dbReference type="InterPro" id="IPR027417">
    <property type="entry name" value="P-loop_NTPase"/>
</dbReference>
<dbReference type="RefSeq" id="WP_231044903.1">
    <property type="nucleotide sequence ID" value="NZ_CP106882.1"/>
</dbReference>
<dbReference type="SUPFAM" id="SSF52540">
    <property type="entry name" value="P-loop containing nucleoside triphosphate hydrolases"/>
    <property type="match status" value="1"/>
</dbReference>
<gene>
    <name evidence="1" type="ORF">M9799_17460</name>
</gene>
<dbReference type="Gene3D" id="3.40.50.300">
    <property type="entry name" value="P-loop containing nucleotide triphosphate hydrolases"/>
    <property type="match status" value="1"/>
</dbReference>
<accession>A0ABY6GFU8</accession>
<sequence length="178" mass="19667">MRLHVTGACGSGTSTLGRALAMELGAAFIEADDIFWQPSDPPFQIIRPAWQRCALLLTAFARHPASVVSGSVYAWGPEVEDAFDGIVFLYVDTALRVQRLRAREQALYGKVIPEFIEWAAQYDTGPPRGRSLARQRAWLAARSCPVLRLEGDMSTGQRLAHIRQWLQAPGGPRVPARP</sequence>
<evidence type="ECO:0000313" key="2">
    <source>
        <dbReference type="Proteomes" id="UP001162800"/>
    </source>
</evidence>
<evidence type="ECO:0000313" key="1">
    <source>
        <dbReference type="EMBL" id="UYG53723.1"/>
    </source>
</evidence>
<geneLocation type="plasmid" evidence="1 2">
    <name>unnamed1</name>
</geneLocation>